<evidence type="ECO:0000256" key="1">
    <source>
        <dbReference type="SAM" id="MobiDB-lite"/>
    </source>
</evidence>
<dbReference type="OrthoDB" id="9974719at2"/>
<dbReference type="STRING" id="658167.SAMN04488135_10564"/>
<organism evidence="2 3">
    <name type="scientific">Pollutimonas bauzanensis</name>
    <dbReference type="NCBI Taxonomy" id="658167"/>
    <lineage>
        <taxon>Bacteria</taxon>
        <taxon>Pseudomonadati</taxon>
        <taxon>Pseudomonadota</taxon>
        <taxon>Betaproteobacteria</taxon>
        <taxon>Burkholderiales</taxon>
        <taxon>Alcaligenaceae</taxon>
        <taxon>Pollutimonas</taxon>
    </lineage>
</organism>
<keyword evidence="3" id="KW-1185">Reference proteome</keyword>
<dbReference type="EMBL" id="FQXE01000005">
    <property type="protein sequence ID" value="SHH81844.1"/>
    <property type="molecule type" value="Genomic_DNA"/>
</dbReference>
<proteinExistence type="predicted"/>
<dbReference type="Proteomes" id="UP000184226">
    <property type="component" value="Unassembled WGS sequence"/>
</dbReference>
<sequence length="238" mass="25856">MNGKQADRAGRESGCAERPKNGRRARVRPARPRYCTSIGAAGNPVDGRLPMVLCEPQLQALKNIGQRLDCTLVEVLFAVFGMVIKGFLMLGTVDTLVALDSRALGGFFDGMSHSVAYAVRIPQGALRRPLPNAAGEAPGCMGAPIEVSSPGGMAAFIYSRRCDGEDQVVRQFGAIPRSDRIDRAAHAAFDLVVEVTEFDRHVLIECFFCPVLVHRHTVASLLFRYARGLRDVESSQAK</sequence>
<accession>A0A1M5W3S8</accession>
<name>A0A1M5W3S8_9BURK</name>
<reference evidence="2 3" key="1">
    <citation type="submission" date="2016-11" db="EMBL/GenBank/DDBJ databases">
        <authorList>
            <person name="Jaros S."/>
            <person name="Januszkiewicz K."/>
            <person name="Wedrychowicz H."/>
        </authorList>
    </citation>
    <scope>NUCLEOTIDE SEQUENCE [LARGE SCALE GENOMIC DNA]</scope>
    <source>
        <strain evidence="2 3">CGMCC 1.10190</strain>
    </source>
</reference>
<dbReference type="AlphaFoldDB" id="A0A1M5W3S8"/>
<evidence type="ECO:0000313" key="2">
    <source>
        <dbReference type="EMBL" id="SHH81844.1"/>
    </source>
</evidence>
<protein>
    <submittedName>
        <fullName evidence="2">Uncharacterized protein</fullName>
    </submittedName>
</protein>
<gene>
    <name evidence="2" type="ORF">SAMN04488135_10564</name>
</gene>
<evidence type="ECO:0000313" key="3">
    <source>
        <dbReference type="Proteomes" id="UP000184226"/>
    </source>
</evidence>
<feature type="region of interest" description="Disordered" evidence="1">
    <location>
        <begin position="1"/>
        <end position="29"/>
    </location>
</feature>
<dbReference type="RefSeq" id="WP_143160952.1">
    <property type="nucleotide sequence ID" value="NZ_FQXE01000005.1"/>
</dbReference>
<feature type="compositionally biased region" description="Basic and acidic residues" evidence="1">
    <location>
        <begin position="1"/>
        <end position="20"/>
    </location>
</feature>